<dbReference type="PRINTS" id="PR00081">
    <property type="entry name" value="GDHRDH"/>
</dbReference>
<dbReference type="AlphaFoldDB" id="A0A3N1GXD3"/>
<dbReference type="OrthoDB" id="286404at2"/>
<dbReference type="EMBL" id="RJKM01000001">
    <property type="protein sequence ID" value="ROP34991.1"/>
    <property type="molecule type" value="Genomic_DNA"/>
</dbReference>
<evidence type="ECO:0000313" key="4">
    <source>
        <dbReference type="Proteomes" id="UP000268727"/>
    </source>
</evidence>
<protein>
    <submittedName>
        <fullName evidence="3">NAD(P)-dependent dehydrogenase (Short-subunit alcohol dehydrogenase family)</fullName>
    </submittedName>
</protein>
<keyword evidence="4" id="KW-1185">Reference proteome</keyword>
<dbReference type="InterPro" id="IPR002347">
    <property type="entry name" value="SDR_fam"/>
</dbReference>
<dbReference type="RefSeq" id="WP_123741212.1">
    <property type="nucleotide sequence ID" value="NZ_RJKM01000001.1"/>
</dbReference>
<dbReference type="GO" id="GO:0016616">
    <property type="term" value="F:oxidoreductase activity, acting on the CH-OH group of donors, NAD or NADP as acceptor"/>
    <property type="evidence" value="ECO:0007669"/>
    <property type="project" value="TreeGrafter"/>
</dbReference>
<dbReference type="Proteomes" id="UP000268727">
    <property type="component" value="Unassembled WGS sequence"/>
</dbReference>
<evidence type="ECO:0000313" key="3">
    <source>
        <dbReference type="EMBL" id="ROP34991.1"/>
    </source>
</evidence>
<dbReference type="Pfam" id="PF13561">
    <property type="entry name" value="adh_short_C2"/>
    <property type="match status" value="1"/>
</dbReference>
<dbReference type="FunFam" id="3.40.50.720:FF:000084">
    <property type="entry name" value="Short-chain dehydrogenase reductase"/>
    <property type="match status" value="1"/>
</dbReference>
<comment type="similarity">
    <text evidence="1">Belongs to the short-chain dehydrogenases/reductases (SDR) family.</text>
</comment>
<dbReference type="PANTHER" id="PTHR42760">
    <property type="entry name" value="SHORT-CHAIN DEHYDROGENASES/REDUCTASES FAMILY MEMBER"/>
    <property type="match status" value="1"/>
</dbReference>
<gene>
    <name evidence="3" type="ORF">EDD40_0204</name>
</gene>
<dbReference type="Gene3D" id="3.40.50.720">
    <property type="entry name" value="NAD(P)-binding Rossmann-like Domain"/>
    <property type="match status" value="1"/>
</dbReference>
<evidence type="ECO:0000256" key="2">
    <source>
        <dbReference type="ARBA" id="ARBA00023002"/>
    </source>
</evidence>
<dbReference type="SUPFAM" id="SSF51735">
    <property type="entry name" value="NAD(P)-binding Rossmann-fold domains"/>
    <property type="match status" value="1"/>
</dbReference>
<accession>A0A3N1GXD3</accession>
<dbReference type="InterPro" id="IPR036291">
    <property type="entry name" value="NAD(P)-bd_dom_sf"/>
</dbReference>
<dbReference type="PRINTS" id="PR00080">
    <property type="entry name" value="SDRFAMILY"/>
</dbReference>
<dbReference type="InterPro" id="IPR020904">
    <property type="entry name" value="Sc_DH/Rdtase_CS"/>
</dbReference>
<dbReference type="PROSITE" id="PS00061">
    <property type="entry name" value="ADH_SHORT"/>
    <property type="match status" value="1"/>
</dbReference>
<name>A0A3N1GXD3_9PSEU</name>
<sequence>MADDAHDPGRALVALVTGATGGIGTALCAELAAHGYTVVAADLDGGRPPGARHAVTLDLRSGESCRAAVEETTERCGRLDLLVNNAGINARGRTEHMPEDVWGGVVDVNLNGTFRMSQAAYPAMAQRGGSIVNLASTGGLVAIGGSAVYGVTKAAIVHLTKVLAVEWAAVDIRVNAVAPTIVPSPMTADVLDDAEYMAAKMATIPLGRVVAPHEVAAAVRWLASTDAAMVTGHTIAVDGGVSVL</sequence>
<proteinExistence type="inferred from homology"/>
<organism evidence="3 4">
    <name type="scientific">Saccharothrix texasensis</name>
    <dbReference type="NCBI Taxonomy" id="103734"/>
    <lineage>
        <taxon>Bacteria</taxon>
        <taxon>Bacillati</taxon>
        <taxon>Actinomycetota</taxon>
        <taxon>Actinomycetes</taxon>
        <taxon>Pseudonocardiales</taxon>
        <taxon>Pseudonocardiaceae</taxon>
        <taxon>Saccharothrix</taxon>
    </lineage>
</organism>
<evidence type="ECO:0000256" key="1">
    <source>
        <dbReference type="ARBA" id="ARBA00006484"/>
    </source>
</evidence>
<comment type="caution">
    <text evidence="3">The sequence shown here is derived from an EMBL/GenBank/DDBJ whole genome shotgun (WGS) entry which is preliminary data.</text>
</comment>
<keyword evidence="2" id="KW-0560">Oxidoreductase</keyword>
<dbReference type="CDD" id="cd05233">
    <property type="entry name" value="SDR_c"/>
    <property type="match status" value="1"/>
</dbReference>
<reference evidence="3 4" key="1">
    <citation type="submission" date="2018-11" db="EMBL/GenBank/DDBJ databases">
        <title>Sequencing the genomes of 1000 actinobacteria strains.</title>
        <authorList>
            <person name="Klenk H.-P."/>
        </authorList>
    </citation>
    <scope>NUCLEOTIDE SEQUENCE [LARGE SCALE GENOMIC DNA]</scope>
    <source>
        <strain evidence="3 4">DSM 44231</strain>
    </source>
</reference>